<feature type="transmembrane region" description="Helical" evidence="8">
    <location>
        <begin position="145"/>
        <end position="167"/>
    </location>
</feature>
<reference evidence="9" key="1">
    <citation type="submission" date="2021-06" db="EMBL/GenBank/DDBJ databases">
        <authorList>
            <person name="Hodson N. C."/>
            <person name="Mongue J. A."/>
            <person name="Jaron S. K."/>
        </authorList>
    </citation>
    <scope>NUCLEOTIDE SEQUENCE</scope>
</reference>
<evidence type="ECO:0000256" key="5">
    <source>
        <dbReference type="ARBA" id="ARBA00023128"/>
    </source>
</evidence>
<dbReference type="GO" id="GO:0005741">
    <property type="term" value="C:mitochondrial outer membrane"/>
    <property type="evidence" value="ECO:0007669"/>
    <property type="project" value="UniProtKB-SubCell"/>
</dbReference>
<accession>A0A8J2LH51</accession>
<comment type="similarity">
    <text evidence="7">Belongs to the mitochondrial carrier (TC 2.A.29) family.</text>
</comment>
<evidence type="ECO:0000313" key="10">
    <source>
        <dbReference type="Proteomes" id="UP000708208"/>
    </source>
</evidence>
<sequence>MEVVAVFQNFSNDDIASVINQWLATCLVTTAYHPLLYSRTLFVIGYEPFPPEEYHLWGFKWLFLPNTIQNLSYIKSVDGFFGLYRGLVPTLLAKSSFFITNRVLKDLIPKPRPCLRDIEEFPTACGLKSRTTGFNFLLKGVMREFVIYVGGIVLSHPFRVVAVRMMAQFVGRETKFSSTCASLINSYKSEGLMGLYVGLVPTILGAFISFWSFTVLVSLGQQFKMKYRSIFGLYSDVAKGVAFWLAHPMEVVTNTLVVNNCGLAIGTAPHTEYYPNWISIFHHLYANGQLFRGVRNFGRVYSGPAVSNNGVTTPAGFHFGPVHSPLPPQLNTDPCKPSEQILQLILPARLISRGHD</sequence>
<dbReference type="Proteomes" id="UP000708208">
    <property type="component" value="Unassembled WGS sequence"/>
</dbReference>
<keyword evidence="4 8" id="KW-1133">Transmembrane helix</keyword>
<keyword evidence="2" id="KW-0677">Repeat</keyword>
<organism evidence="9 10">
    <name type="scientific">Allacma fusca</name>
    <dbReference type="NCBI Taxonomy" id="39272"/>
    <lineage>
        <taxon>Eukaryota</taxon>
        <taxon>Metazoa</taxon>
        <taxon>Ecdysozoa</taxon>
        <taxon>Arthropoda</taxon>
        <taxon>Hexapoda</taxon>
        <taxon>Collembola</taxon>
        <taxon>Symphypleona</taxon>
        <taxon>Sminthuridae</taxon>
        <taxon>Allacma</taxon>
    </lineage>
</organism>
<evidence type="ECO:0000256" key="7">
    <source>
        <dbReference type="RuleBase" id="RU000488"/>
    </source>
</evidence>
<keyword evidence="7" id="KW-0813">Transport</keyword>
<dbReference type="AlphaFoldDB" id="A0A8J2LH51"/>
<keyword evidence="6 8" id="KW-0472">Membrane</keyword>
<protein>
    <submittedName>
        <fullName evidence="9">Uncharacterized protein</fullName>
    </submittedName>
</protein>
<feature type="transmembrane region" description="Helical" evidence="8">
    <location>
        <begin position="195"/>
        <end position="219"/>
    </location>
</feature>
<evidence type="ECO:0000256" key="2">
    <source>
        <dbReference type="ARBA" id="ARBA00022737"/>
    </source>
</evidence>
<gene>
    <name evidence="9" type="ORF">AFUS01_LOCUS41604</name>
</gene>
<feature type="repeat" description="Solcar" evidence="6">
    <location>
        <begin position="134"/>
        <end position="222"/>
    </location>
</feature>
<evidence type="ECO:0000256" key="3">
    <source>
        <dbReference type="ARBA" id="ARBA00022787"/>
    </source>
</evidence>
<dbReference type="Pfam" id="PF00153">
    <property type="entry name" value="Mito_carr"/>
    <property type="match status" value="1"/>
</dbReference>
<dbReference type="OrthoDB" id="10253709at2759"/>
<evidence type="ECO:0000256" key="4">
    <source>
        <dbReference type="ARBA" id="ARBA00022989"/>
    </source>
</evidence>
<dbReference type="InterPro" id="IPR018108">
    <property type="entry name" value="MCP_transmembrane"/>
</dbReference>
<dbReference type="PANTHER" id="PTHR10780">
    <property type="entry name" value="MITOCHONDRIAL CARRIER HOMOLOG"/>
    <property type="match status" value="1"/>
</dbReference>
<keyword evidence="10" id="KW-1185">Reference proteome</keyword>
<keyword evidence="6 7" id="KW-0812">Transmembrane</keyword>
<keyword evidence="5" id="KW-0496">Mitochondrion</keyword>
<dbReference type="PANTHER" id="PTHR10780:SF18">
    <property type="entry name" value="LD43650P"/>
    <property type="match status" value="1"/>
</dbReference>
<comment type="caution">
    <text evidence="9">The sequence shown here is derived from an EMBL/GenBank/DDBJ whole genome shotgun (WGS) entry which is preliminary data.</text>
</comment>
<name>A0A8J2LH51_9HEXA</name>
<evidence type="ECO:0000256" key="1">
    <source>
        <dbReference type="ARBA" id="ARBA00004374"/>
    </source>
</evidence>
<comment type="subcellular location">
    <subcellularLocation>
        <location evidence="1">Mitochondrion outer membrane</location>
        <topology evidence="1">Multi-pass membrane protein</topology>
    </subcellularLocation>
</comment>
<evidence type="ECO:0000256" key="8">
    <source>
        <dbReference type="SAM" id="Phobius"/>
    </source>
</evidence>
<dbReference type="PROSITE" id="PS50920">
    <property type="entry name" value="SOLCAR"/>
    <property type="match status" value="1"/>
</dbReference>
<evidence type="ECO:0000313" key="9">
    <source>
        <dbReference type="EMBL" id="CAG7831881.1"/>
    </source>
</evidence>
<evidence type="ECO:0000256" key="6">
    <source>
        <dbReference type="PROSITE-ProRule" id="PRU00282"/>
    </source>
</evidence>
<keyword evidence="3" id="KW-1000">Mitochondrion outer membrane</keyword>
<proteinExistence type="inferred from homology"/>
<dbReference type="EMBL" id="CAJVCH010562481">
    <property type="protein sequence ID" value="CAG7831881.1"/>
    <property type="molecule type" value="Genomic_DNA"/>
</dbReference>